<dbReference type="InterPro" id="IPR025091">
    <property type="entry name" value="DUF4019"/>
</dbReference>
<sequence length="181" mass="19767">MPTPKLAILAALALIAAAPPSAVPEVGEPGTAAERAALMTATKTWFDAQDHGKPTHAYKLIGPSMTAYLTPQLFADAQARFASEAGKLDRRVLTRISWYRDPPDAPAPGLYVATDFTARYANLDLMCGYLMWHEAAPGRFELVREEQNYIDHAAAKAMPPERRKELPKLFGCVGAEEARVD</sequence>
<keyword evidence="1" id="KW-0732">Signal</keyword>
<feature type="chain" id="PRO_5019029766" evidence="1">
    <location>
        <begin position="23"/>
        <end position="181"/>
    </location>
</feature>
<gene>
    <name evidence="2" type="ORF">EOD43_13835</name>
</gene>
<feature type="signal peptide" evidence="1">
    <location>
        <begin position="1"/>
        <end position="22"/>
    </location>
</feature>
<evidence type="ECO:0000313" key="2">
    <source>
        <dbReference type="EMBL" id="RVT94847.1"/>
    </source>
</evidence>
<dbReference type="Proteomes" id="UP000282971">
    <property type="component" value="Unassembled WGS sequence"/>
</dbReference>
<proteinExistence type="predicted"/>
<dbReference type="AlphaFoldDB" id="A0A437MB25"/>
<evidence type="ECO:0000256" key="1">
    <source>
        <dbReference type="SAM" id="SignalP"/>
    </source>
</evidence>
<organism evidence="2 3">
    <name type="scientific">Sphingomonas crocodyli</name>
    <dbReference type="NCBI Taxonomy" id="1979270"/>
    <lineage>
        <taxon>Bacteria</taxon>
        <taxon>Pseudomonadati</taxon>
        <taxon>Pseudomonadota</taxon>
        <taxon>Alphaproteobacteria</taxon>
        <taxon>Sphingomonadales</taxon>
        <taxon>Sphingomonadaceae</taxon>
        <taxon>Sphingomonas</taxon>
    </lineage>
</organism>
<protein>
    <submittedName>
        <fullName evidence="2">DUF4019 domain-containing protein</fullName>
    </submittedName>
</protein>
<dbReference type="EMBL" id="SACN01000001">
    <property type="protein sequence ID" value="RVT94847.1"/>
    <property type="molecule type" value="Genomic_DNA"/>
</dbReference>
<name>A0A437MB25_9SPHN</name>
<comment type="caution">
    <text evidence="2">The sequence shown here is derived from an EMBL/GenBank/DDBJ whole genome shotgun (WGS) entry which is preliminary data.</text>
</comment>
<dbReference type="Pfam" id="PF13211">
    <property type="entry name" value="DUF4019"/>
    <property type="match status" value="1"/>
</dbReference>
<reference evidence="2 3" key="1">
    <citation type="submission" date="2019-01" db="EMBL/GenBank/DDBJ databases">
        <authorList>
            <person name="Chen W.-M."/>
        </authorList>
    </citation>
    <scope>NUCLEOTIDE SEQUENCE [LARGE SCALE GENOMIC DNA]</scope>
    <source>
        <strain evidence="2 3">CCP-7</strain>
    </source>
</reference>
<dbReference type="OrthoDB" id="6058248at2"/>
<accession>A0A437MB25</accession>
<dbReference type="RefSeq" id="WP_127744422.1">
    <property type="nucleotide sequence ID" value="NZ_SACN01000001.1"/>
</dbReference>
<keyword evidence="3" id="KW-1185">Reference proteome</keyword>
<evidence type="ECO:0000313" key="3">
    <source>
        <dbReference type="Proteomes" id="UP000282971"/>
    </source>
</evidence>